<name>A0A0E0UZH6_LISMM</name>
<accession>A0A0E0UZH6</accession>
<dbReference type="InterPro" id="IPR009351">
    <property type="entry name" value="AlkZ-like"/>
</dbReference>
<organism evidence="1 2">
    <name type="scientific">Listeria monocytogenes serotype 4a (strain M7)</name>
    <dbReference type="NCBI Taxonomy" id="1030009"/>
    <lineage>
        <taxon>Bacteria</taxon>
        <taxon>Bacillati</taxon>
        <taxon>Bacillota</taxon>
        <taxon>Bacilli</taxon>
        <taxon>Bacillales</taxon>
        <taxon>Listeriaceae</taxon>
        <taxon>Listeria</taxon>
    </lineage>
</organism>
<dbReference type="HOGENOM" id="CLU_069364_0_0_9"/>
<evidence type="ECO:0000313" key="1">
    <source>
        <dbReference type="EMBL" id="AEH93721.1"/>
    </source>
</evidence>
<dbReference type="PANTHER" id="PTHR38479">
    <property type="entry name" value="LMO0824 PROTEIN"/>
    <property type="match status" value="1"/>
</dbReference>
<proteinExistence type="predicted"/>
<dbReference type="RefSeq" id="WP_012582367.1">
    <property type="nucleotide sequence ID" value="NC_017537.1"/>
</dbReference>
<dbReference type="KEGG" id="lmq:LMM7_2716"/>
<dbReference type="AlphaFoldDB" id="A0A0E0UZH6"/>
<sequence>MRALTNSQIAQNRLLNSGLLQSKFPSAEDATRALFGIQSQYQQFGEVSLFNRVNNLTKESLQTTYDDKGLIKIWGQRMTVHMYTPDDWFYVHDVYANKNNWLRKHADSLGRDLDEILVQMEELLLREEKVSKESFAALLGDEAKELMTWGGVFIQGSLDGKLFCVPETPKTRFYSHRNQIESESEEAWITNKRSRTGLETMIDRYFSAYGPATIQDFKHWSGLRNSDFQETLEKLLENYICYIGEDGKNYYSKTETQEEVEMDSPLLLGKFDPLFVSYAKKNWLASEKETSLIWRIAGQIEAVLIINGQFFGTWRYKVSGDKIVFNFYLSKKLTKKSQKLVEVEAIKLARFLRKDYQGCIFEQI</sequence>
<protein>
    <recommendedName>
        <fullName evidence="3">Winged helix DNA-binding domain-containing protein</fullName>
    </recommendedName>
</protein>
<dbReference type="PANTHER" id="PTHR38479:SF2">
    <property type="entry name" value="WINGED HELIX DNA-BINDING DOMAIN-CONTAINING PROTEIN"/>
    <property type="match status" value="1"/>
</dbReference>
<dbReference type="Proteomes" id="UP000000486">
    <property type="component" value="Chromosome"/>
</dbReference>
<dbReference type="EMBL" id="CP002816">
    <property type="protein sequence ID" value="AEH93721.1"/>
    <property type="molecule type" value="Genomic_DNA"/>
</dbReference>
<gene>
    <name evidence="1" type="ordered locus">LMM7_2716</name>
</gene>
<dbReference type="PATRIC" id="fig|1030009.3.peg.2705"/>
<evidence type="ECO:0008006" key="3">
    <source>
        <dbReference type="Google" id="ProtNLM"/>
    </source>
</evidence>
<dbReference type="Pfam" id="PF06224">
    <property type="entry name" value="AlkZ-like"/>
    <property type="match status" value="1"/>
</dbReference>
<evidence type="ECO:0000313" key="2">
    <source>
        <dbReference type="Proteomes" id="UP000000486"/>
    </source>
</evidence>
<reference evidence="1 2" key="1">
    <citation type="journal article" date="2011" name="J. Bacteriol.">
        <title>Genome sequence of the nonpathogenic Listeria monocytogenes serovar 4a strain M7.</title>
        <authorList>
            <person name="Chen J."/>
            <person name="Xia Y."/>
            <person name="Cheng C."/>
            <person name="Fang C."/>
            <person name="Shan Y."/>
            <person name="Jin G."/>
            <person name="Fang W."/>
        </authorList>
    </citation>
    <scope>NUCLEOTIDE SEQUENCE [LARGE SCALE GENOMIC DNA]</scope>
    <source>
        <strain evidence="1 2">M7</strain>
    </source>
</reference>